<proteinExistence type="predicted"/>
<dbReference type="SUPFAM" id="SSF56672">
    <property type="entry name" value="DNA/RNA polymerases"/>
    <property type="match status" value="1"/>
</dbReference>
<sequence>MDSEKVKQLPTLPSLLEDPCVVGLLRVKEQQVPIATTMVHHWQYRTNQDSPVPIHDLIHQLESQGVISKTQPPSHTLLSCGGHLELTIPGKHSPTICHGLIQTALEQGKAPEHLQYTNNIVWGNTVEEVFEKGKRIIQILLKAGFTI</sequence>
<comment type="caution">
    <text evidence="1">The sequence shown here is derived from an EMBL/GenBank/DDBJ whole genome shotgun (WGS) entry which is preliminary data.</text>
</comment>
<dbReference type="EMBL" id="JAUNZN010000003">
    <property type="protein sequence ID" value="KAK4823477.1"/>
    <property type="molecule type" value="Genomic_DNA"/>
</dbReference>
<name>A0AAN7NW70_MYCAM</name>
<dbReference type="AlphaFoldDB" id="A0AAN7NW70"/>
<evidence type="ECO:0000313" key="1">
    <source>
        <dbReference type="EMBL" id="KAK4823477.1"/>
    </source>
</evidence>
<accession>A0AAN7NW70</accession>
<dbReference type="InterPro" id="IPR043502">
    <property type="entry name" value="DNA/RNA_pol_sf"/>
</dbReference>
<reference evidence="1 2" key="1">
    <citation type="journal article" date="2023" name="J. Hered.">
        <title>Chromosome-level genome of the wood stork (Mycteria americana) provides insight into avian chromosome evolution.</title>
        <authorList>
            <person name="Flamio R. Jr."/>
            <person name="Ramstad K.M."/>
        </authorList>
    </citation>
    <scope>NUCLEOTIDE SEQUENCE [LARGE SCALE GENOMIC DNA]</scope>
    <source>
        <strain evidence="1">JAX WOST 10</strain>
    </source>
</reference>
<evidence type="ECO:0000313" key="2">
    <source>
        <dbReference type="Proteomes" id="UP001333110"/>
    </source>
</evidence>
<gene>
    <name evidence="1" type="ORF">QYF61_002524</name>
</gene>
<protein>
    <submittedName>
        <fullName evidence="1">Uncharacterized protein</fullName>
    </submittedName>
</protein>
<organism evidence="1 2">
    <name type="scientific">Mycteria americana</name>
    <name type="common">Wood stork</name>
    <dbReference type="NCBI Taxonomy" id="33587"/>
    <lineage>
        <taxon>Eukaryota</taxon>
        <taxon>Metazoa</taxon>
        <taxon>Chordata</taxon>
        <taxon>Craniata</taxon>
        <taxon>Vertebrata</taxon>
        <taxon>Euteleostomi</taxon>
        <taxon>Archelosauria</taxon>
        <taxon>Archosauria</taxon>
        <taxon>Dinosauria</taxon>
        <taxon>Saurischia</taxon>
        <taxon>Theropoda</taxon>
        <taxon>Coelurosauria</taxon>
        <taxon>Aves</taxon>
        <taxon>Neognathae</taxon>
        <taxon>Neoaves</taxon>
        <taxon>Aequornithes</taxon>
        <taxon>Ciconiiformes</taxon>
        <taxon>Ciconiidae</taxon>
        <taxon>Mycteria</taxon>
    </lineage>
</organism>
<dbReference type="Proteomes" id="UP001333110">
    <property type="component" value="Unassembled WGS sequence"/>
</dbReference>
<keyword evidence="2" id="KW-1185">Reference proteome</keyword>